<feature type="region of interest" description="Disordered" evidence="1">
    <location>
        <begin position="85"/>
        <end position="114"/>
    </location>
</feature>
<gene>
    <name evidence="2" type="ORF">NYPRO_LOCUS19788</name>
</gene>
<dbReference type="AlphaFoldDB" id="A0A811ZE45"/>
<accession>A0A811ZE45</accession>
<dbReference type="EMBL" id="CAJHUB010000762">
    <property type="protein sequence ID" value="CAD7686995.1"/>
    <property type="molecule type" value="Genomic_DNA"/>
</dbReference>
<protein>
    <submittedName>
        <fullName evidence="2">(raccoon dog) hypothetical protein</fullName>
    </submittedName>
</protein>
<dbReference type="Proteomes" id="UP000645828">
    <property type="component" value="Unassembled WGS sequence"/>
</dbReference>
<keyword evidence="3" id="KW-1185">Reference proteome</keyword>
<name>A0A811ZE45_NYCPR</name>
<feature type="region of interest" description="Disordered" evidence="1">
    <location>
        <begin position="19"/>
        <end position="70"/>
    </location>
</feature>
<sequence>MSVKAPLLWGKHLCDVEPEVDGGQDPESSAALVRASRGPAGRAQACLPPRTGGGARETVPPAPPLREPQGAPVYLRVSDTRDKGGREGGAFWGKLHGGKRLTGRSRPPAPPAPLPRFPAPLALLGFYPSLGGNGRSWAVGHPGKLLSPSPFVTLWTGPRRLCGVARQRDRGPRRRQRCGAEESQDLDSGRETGTAGCSLPQCRETASHSPRLLPQPVTVRPAIFQTLFPPPIRIEQYIPLLTGSNGSGS</sequence>
<evidence type="ECO:0000313" key="2">
    <source>
        <dbReference type="EMBL" id="CAD7686995.1"/>
    </source>
</evidence>
<evidence type="ECO:0000313" key="3">
    <source>
        <dbReference type="Proteomes" id="UP000645828"/>
    </source>
</evidence>
<organism evidence="2 3">
    <name type="scientific">Nyctereutes procyonoides</name>
    <name type="common">Raccoon dog</name>
    <name type="synonym">Canis procyonoides</name>
    <dbReference type="NCBI Taxonomy" id="34880"/>
    <lineage>
        <taxon>Eukaryota</taxon>
        <taxon>Metazoa</taxon>
        <taxon>Chordata</taxon>
        <taxon>Craniata</taxon>
        <taxon>Vertebrata</taxon>
        <taxon>Euteleostomi</taxon>
        <taxon>Mammalia</taxon>
        <taxon>Eutheria</taxon>
        <taxon>Laurasiatheria</taxon>
        <taxon>Carnivora</taxon>
        <taxon>Caniformia</taxon>
        <taxon>Canidae</taxon>
        <taxon>Nyctereutes</taxon>
    </lineage>
</organism>
<proteinExistence type="predicted"/>
<feature type="region of interest" description="Disordered" evidence="1">
    <location>
        <begin position="165"/>
        <end position="202"/>
    </location>
</feature>
<reference evidence="2" key="1">
    <citation type="submission" date="2020-12" db="EMBL/GenBank/DDBJ databases">
        <authorList>
            <consortium name="Molecular Ecology Group"/>
        </authorList>
    </citation>
    <scope>NUCLEOTIDE SEQUENCE</scope>
    <source>
        <strain evidence="2">TBG_1078</strain>
    </source>
</reference>
<comment type="caution">
    <text evidence="2">The sequence shown here is derived from an EMBL/GenBank/DDBJ whole genome shotgun (WGS) entry which is preliminary data.</text>
</comment>
<evidence type="ECO:0000256" key="1">
    <source>
        <dbReference type="SAM" id="MobiDB-lite"/>
    </source>
</evidence>